<keyword evidence="3" id="KW-1185">Reference proteome</keyword>
<protein>
    <submittedName>
        <fullName evidence="2">Uncharacterized protein</fullName>
    </submittedName>
</protein>
<evidence type="ECO:0000313" key="2">
    <source>
        <dbReference type="EMBL" id="MCZ8537285.1"/>
    </source>
</evidence>
<dbReference type="Proteomes" id="UP001152173">
    <property type="component" value="Unassembled WGS sequence"/>
</dbReference>
<keyword evidence="1" id="KW-0732">Signal</keyword>
<dbReference type="EMBL" id="JAMKBJ010000006">
    <property type="protein sequence ID" value="MCZ8537285.1"/>
    <property type="molecule type" value="Genomic_DNA"/>
</dbReference>
<name>A0A9X3RCY8_9BACL</name>
<gene>
    <name evidence="2" type="ORF">M9R32_08845</name>
</gene>
<feature type="signal peptide" evidence="1">
    <location>
        <begin position="1"/>
        <end position="27"/>
    </location>
</feature>
<comment type="caution">
    <text evidence="2">The sequence shown here is derived from an EMBL/GenBank/DDBJ whole genome shotgun (WGS) entry which is preliminary data.</text>
</comment>
<organism evidence="2 3">
    <name type="scientific">Paenisporosarcina quisquiliarum</name>
    <dbReference type="NCBI Taxonomy" id="365346"/>
    <lineage>
        <taxon>Bacteria</taxon>
        <taxon>Bacillati</taxon>
        <taxon>Bacillota</taxon>
        <taxon>Bacilli</taxon>
        <taxon>Bacillales</taxon>
        <taxon>Caryophanaceae</taxon>
        <taxon>Paenisporosarcina</taxon>
    </lineage>
</organism>
<feature type="chain" id="PRO_5040931235" evidence="1">
    <location>
        <begin position="28"/>
        <end position="255"/>
    </location>
</feature>
<sequence length="255" mass="26502">MLKTIKGKVIAGTVSVALLSSAGVAFANSSAGDNLENWYENQFGAASSDIVDGVESHVTSNLNGWATEYAGLRAAAGTSIGNDRDAAKELASTNIDNRTQEHIDSINSMQIEIEGYMNGQFAALETAADTLILQAGNAATNYANNDLTGFTGSQGDAARASLITDLGNKQTEAVTALQTAIAEAKADLQGQLDANETATTQAIKDAIDAKIVELRGTITQKRDDLVAAQKVLIDAKALELENAAKAALQTVVDGI</sequence>
<reference evidence="2" key="1">
    <citation type="submission" date="2022-05" db="EMBL/GenBank/DDBJ databases">
        <authorList>
            <person name="Colautti A."/>
            <person name="Iacumin L."/>
        </authorList>
    </citation>
    <scope>NUCLEOTIDE SEQUENCE</scope>
    <source>
        <strain evidence="2">SK 55</strain>
    </source>
</reference>
<dbReference type="RefSeq" id="WP_269926378.1">
    <property type="nucleotide sequence ID" value="NZ_JAMKBJ010000006.1"/>
</dbReference>
<evidence type="ECO:0000313" key="3">
    <source>
        <dbReference type="Proteomes" id="UP001152173"/>
    </source>
</evidence>
<evidence type="ECO:0000256" key="1">
    <source>
        <dbReference type="SAM" id="SignalP"/>
    </source>
</evidence>
<dbReference type="AlphaFoldDB" id="A0A9X3RCY8"/>
<proteinExistence type="predicted"/>
<accession>A0A9X3RCY8</accession>